<comment type="caution">
    <text evidence="5">The sequence shown here is derived from an EMBL/GenBank/DDBJ whole genome shotgun (WGS) entry which is preliminary data.</text>
</comment>
<evidence type="ECO:0000256" key="2">
    <source>
        <dbReference type="PROSITE-ProRule" id="PRU00176"/>
    </source>
</evidence>
<feature type="domain" description="RRM" evidence="4">
    <location>
        <begin position="127"/>
        <end position="212"/>
    </location>
</feature>
<dbReference type="FunFam" id="3.30.70.330:FF:000208">
    <property type="entry name" value="RNA-binding protein 27 isoform X2"/>
    <property type="match status" value="1"/>
</dbReference>
<dbReference type="Proteomes" id="UP000735302">
    <property type="component" value="Unassembled WGS sequence"/>
</dbReference>
<sequence>MISLSDQLSCRGRQCVTNTRNKRPEPSRIVIPVKRPFSAIDGDLTSINIGQPPLRMAHINQHHQMFGPVVDLPPQQQLPPDQIQPQPMSFGLQSQPGPVRKGFDYSRLGGRGFKHQSPNKVMKFGNMTLEVRKIPAEMNNIAKLNEHFGKFGTLTNIQVKFQGDPGAALISFSTNAQAVAAYRSPEPVFNNRFIKLFWHNAEKPLSLDGEREMPIGASEDDQVPSAQQHHTQRTLTGGRIGDGINHPSLVLPVRSSIPPAHKMSLDNTKGKQKDSAHEGEDVTVAASTETVKHQIL</sequence>
<evidence type="ECO:0000313" key="6">
    <source>
        <dbReference type="Proteomes" id="UP000735302"/>
    </source>
</evidence>
<dbReference type="CDD" id="cd12257">
    <property type="entry name" value="RRM1_RBM26_like"/>
    <property type="match status" value="1"/>
</dbReference>
<evidence type="ECO:0000313" key="5">
    <source>
        <dbReference type="EMBL" id="GFN87458.1"/>
    </source>
</evidence>
<organism evidence="5 6">
    <name type="scientific">Plakobranchus ocellatus</name>
    <dbReference type="NCBI Taxonomy" id="259542"/>
    <lineage>
        <taxon>Eukaryota</taxon>
        <taxon>Metazoa</taxon>
        <taxon>Spiralia</taxon>
        <taxon>Lophotrochozoa</taxon>
        <taxon>Mollusca</taxon>
        <taxon>Gastropoda</taxon>
        <taxon>Heterobranchia</taxon>
        <taxon>Euthyneura</taxon>
        <taxon>Panpulmonata</taxon>
        <taxon>Sacoglossa</taxon>
        <taxon>Placobranchoidea</taxon>
        <taxon>Plakobranchidae</taxon>
        <taxon>Plakobranchus</taxon>
    </lineage>
</organism>
<dbReference type="SUPFAM" id="SSF54928">
    <property type="entry name" value="RNA-binding domain, RBD"/>
    <property type="match status" value="1"/>
</dbReference>
<evidence type="ECO:0000256" key="3">
    <source>
        <dbReference type="SAM" id="MobiDB-lite"/>
    </source>
</evidence>
<keyword evidence="6" id="KW-1185">Reference proteome</keyword>
<dbReference type="GO" id="GO:0005634">
    <property type="term" value="C:nucleus"/>
    <property type="evidence" value="ECO:0007669"/>
    <property type="project" value="TreeGrafter"/>
</dbReference>
<proteinExistence type="predicted"/>
<gene>
    <name evidence="5" type="ORF">PoB_001396400</name>
</gene>
<evidence type="ECO:0000259" key="4">
    <source>
        <dbReference type="PROSITE" id="PS50102"/>
    </source>
</evidence>
<dbReference type="InterPro" id="IPR035979">
    <property type="entry name" value="RBD_domain_sf"/>
</dbReference>
<dbReference type="GO" id="GO:0003723">
    <property type="term" value="F:RNA binding"/>
    <property type="evidence" value="ECO:0007669"/>
    <property type="project" value="UniProtKB-UniRule"/>
</dbReference>
<dbReference type="EMBL" id="BLXT01001714">
    <property type="protein sequence ID" value="GFN87458.1"/>
    <property type="molecule type" value="Genomic_DNA"/>
</dbReference>
<dbReference type="PROSITE" id="PS50102">
    <property type="entry name" value="RRM"/>
    <property type="match status" value="1"/>
</dbReference>
<feature type="region of interest" description="Disordered" evidence="3">
    <location>
        <begin position="211"/>
        <end position="282"/>
    </location>
</feature>
<feature type="compositionally biased region" description="Polar residues" evidence="3">
    <location>
        <begin position="224"/>
        <end position="235"/>
    </location>
</feature>
<dbReference type="InterPro" id="IPR012677">
    <property type="entry name" value="Nucleotide-bd_a/b_plait_sf"/>
</dbReference>
<dbReference type="InterPro" id="IPR045137">
    <property type="entry name" value="RBM26/27"/>
</dbReference>
<evidence type="ECO:0000256" key="1">
    <source>
        <dbReference type="ARBA" id="ARBA00022884"/>
    </source>
</evidence>
<dbReference type="Gene3D" id="3.30.70.330">
    <property type="match status" value="1"/>
</dbReference>
<keyword evidence="1 2" id="KW-0694">RNA-binding</keyword>
<dbReference type="PANTHER" id="PTHR14398">
    <property type="entry name" value="RNA RECOGNITION RRM/RNP DOMAIN"/>
    <property type="match status" value="1"/>
</dbReference>
<dbReference type="AlphaFoldDB" id="A0AAV3Z093"/>
<protein>
    <submittedName>
        <fullName evidence="5">RNA-binding protein 26</fullName>
    </submittedName>
</protein>
<feature type="compositionally biased region" description="Basic and acidic residues" evidence="3">
    <location>
        <begin position="268"/>
        <end position="280"/>
    </location>
</feature>
<dbReference type="PANTHER" id="PTHR14398:SF0">
    <property type="entry name" value="ZINC FINGER PROTEIN SWM"/>
    <property type="match status" value="1"/>
</dbReference>
<name>A0AAV3Z093_9GAST</name>
<reference evidence="5 6" key="1">
    <citation type="journal article" date="2021" name="Elife">
        <title>Chloroplast acquisition without the gene transfer in kleptoplastic sea slugs, Plakobranchus ocellatus.</title>
        <authorList>
            <person name="Maeda T."/>
            <person name="Takahashi S."/>
            <person name="Yoshida T."/>
            <person name="Shimamura S."/>
            <person name="Takaki Y."/>
            <person name="Nagai Y."/>
            <person name="Toyoda A."/>
            <person name="Suzuki Y."/>
            <person name="Arimoto A."/>
            <person name="Ishii H."/>
            <person name="Satoh N."/>
            <person name="Nishiyama T."/>
            <person name="Hasebe M."/>
            <person name="Maruyama T."/>
            <person name="Minagawa J."/>
            <person name="Obokata J."/>
            <person name="Shigenobu S."/>
        </authorList>
    </citation>
    <scope>NUCLEOTIDE SEQUENCE [LARGE SCALE GENOMIC DNA]</scope>
</reference>
<dbReference type="InterPro" id="IPR000504">
    <property type="entry name" value="RRM_dom"/>
</dbReference>
<accession>A0AAV3Z093</accession>